<dbReference type="InterPro" id="IPR000640">
    <property type="entry name" value="EFG_V-like"/>
</dbReference>
<dbReference type="Gene3D" id="3.30.70.240">
    <property type="match status" value="1"/>
</dbReference>
<dbReference type="GO" id="GO:0010467">
    <property type="term" value="P:gene expression"/>
    <property type="evidence" value="ECO:0007669"/>
    <property type="project" value="UniProtKB-ARBA"/>
</dbReference>
<dbReference type="GO" id="GO:0005829">
    <property type="term" value="C:cytosol"/>
    <property type="evidence" value="ECO:0007669"/>
    <property type="project" value="TreeGrafter"/>
</dbReference>
<dbReference type="Pfam" id="PF00009">
    <property type="entry name" value="GTP_EFTU"/>
    <property type="match status" value="1"/>
</dbReference>
<dbReference type="InterPro" id="IPR047042">
    <property type="entry name" value="BipA_II"/>
</dbReference>
<evidence type="ECO:0000259" key="5">
    <source>
        <dbReference type="PROSITE" id="PS51722"/>
    </source>
</evidence>
<dbReference type="InterPro" id="IPR053905">
    <property type="entry name" value="EF-G-like_DII"/>
</dbReference>
<dbReference type="InterPro" id="IPR009000">
    <property type="entry name" value="Transl_B-barrel_sf"/>
</dbReference>
<dbReference type="InterPro" id="IPR048876">
    <property type="entry name" value="BipA_C"/>
</dbReference>
<dbReference type="Pfam" id="PF21018">
    <property type="entry name" value="BipA_C"/>
    <property type="match status" value="1"/>
</dbReference>
<dbReference type="GO" id="GO:0000049">
    <property type="term" value="F:tRNA binding"/>
    <property type="evidence" value="ECO:0007669"/>
    <property type="project" value="UniProtKB-KW"/>
</dbReference>
<dbReference type="InterPro" id="IPR042116">
    <property type="entry name" value="TypA/BipA_C"/>
</dbReference>
<dbReference type="PANTHER" id="PTHR42908">
    <property type="entry name" value="TRANSLATION ELONGATION FACTOR-RELATED"/>
    <property type="match status" value="1"/>
</dbReference>
<dbReference type="InterPro" id="IPR047041">
    <property type="entry name" value="BipA_GTP-bd_dom"/>
</dbReference>
<dbReference type="FunFam" id="3.30.70.870:FF:000003">
    <property type="entry name" value="GTP-binding protein TypA"/>
    <property type="match status" value="1"/>
</dbReference>
<keyword evidence="4" id="KW-0694">RNA-binding</keyword>
<dbReference type="GO" id="GO:0043022">
    <property type="term" value="F:ribosome binding"/>
    <property type="evidence" value="ECO:0007669"/>
    <property type="project" value="UniProtKB-UniRule"/>
</dbReference>
<dbReference type="InterPro" id="IPR035647">
    <property type="entry name" value="EFG_III/V"/>
</dbReference>
<feature type="domain" description="Tr-type G" evidence="5">
    <location>
        <begin position="17"/>
        <end position="212"/>
    </location>
</feature>
<dbReference type="PANTHER" id="PTHR42908:SF8">
    <property type="entry name" value="TR-TYPE G DOMAIN-CONTAINING PROTEIN"/>
    <property type="match status" value="1"/>
</dbReference>
<dbReference type="InterPro" id="IPR006298">
    <property type="entry name" value="BipA"/>
</dbReference>
<dbReference type="NCBIfam" id="TIGR00231">
    <property type="entry name" value="small_GTP"/>
    <property type="match status" value="1"/>
</dbReference>
<evidence type="ECO:0000256" key="1">
    <source>
        <dbReference type="ARBA" id="ARBA00022741"/>
    </source>
</evidence>
<dbReference type="CDD" id="cd16263">
    <property type="entry name" value="BipA_III"/>
    <property type="match status" value="1"/>
</dbReference>
<dbReference type="GO" id="GO:0005525">
    <property type="term" value="F:GTP binding"/>
    <property type="evidence" value="ECO:0007669"/>
    <property type="project" value="UniProtKB-UniRule"/>
</dbReference>
<evidence type="ECO:0000256" key="3">
    <source>
        <dbReference type="ARBA" id="ARBA00048548"/>
    </source>
</evidence>
<keyword evidence="1 4" id="KW-0547">Nucleotide-binding</keyword>
<dbReference type="GO" id="GO:0000027">
    <property type="term" value="P:ribosomal large subunit assembly"/>
    <property type="evidence" value="ECO:0007669"/>
    <property type="project" value="UniProtKB-UniRule"/>
</dbReference>
<dbReference type="CDD" id="cd01891">
    <property type="entry name" value="TypA_BipA"/>
    <property type="match status" value="1"/>
</dbReference>
<dbReference type="GO" id="GO:0003924">
    <property type="term" value="F:GTPase activity"/>
    <property type="evidence" value="ECO:0007669"/>
    <property type="project" value="UniProtKB-UniRule"/>
</dbReference>
<evidence type="ECO:0000313" key="7">
    <source>
        <dbReference type="Proteomes" id="UP000287224"/>
    </source>
</evidence>
<dbReference type="Gene3D" id="2.40.30.10">
    <property type="entry name" value="Translation factors"/>
    <property type="match status" value="1"/>
</dbReference>
<evidence type="ECO:0000256" key="4">
    <source>
        <dbReference type="HAMAP-Rule" id="MF_00849"/>
    </source>
</evidence>
<dbReference type="Gene3D" id="3.30.70.870">
    <property type="entry name" value="Elongation Factor G (Translational Gtpase), domain 3"/>
    <property type="match status" value="1"/>
</dbReference>
<dbReference type="GO" id="GO:0009409">
    <property type="term" value="P:response to cold"/>
    <property type="evidence" value="ECO:0007669"/>
    <property type="project" value="UniProtKB-ARBA"/>
</dbReference>
<dbReference type="InterPro" id="IPR031157">
    <property type="entry name" value="G_TR_CS"/>
</dbReference>
<gene>
    <name evidence="4 6" type="primary">bipA</name>
    <name evidence="6" type="ORF">KDAU_04720</name>
</gene>
<feature type="binding site" evidence="4">
    <location>
        <begin position="29"/>
        <end position="34"/>
    </location>
    <ligand>
        <name>GTP</name>
        <dbReference type="ChEBI" id="CHEBI:37565"/>
    </ligand>
</feature>
<dbReference type="FunFam" id="2.40.50.250:FF:000001">
    <property type="entry name" value="GTP-binding protein TypA"/>
    <property type="match status" value="1"/>
</dbReference>
<protein>
    <recommendedName>
        <fullName evidence="4">Large ribosomal subunit assembly factor BipA</fullName>
        <ecNumber evidence="4">3.6.5.-</ecNumber>
    </recommendedName>
    <alternativeName>
        <fullName evidence="4">GTP-binding protein BipA</fullName>
    </alternativeName>
</protein>
<dbReference type="InterPro" id="IPR005225">
    <property type="entry name" value="Small_GTP-bd"/>
</dbReference>
<dbReference type="CDD" id="cd03710">
    <property type="entry name" value="BipA_TypA_C"/>
    <property type="match status" value="1"/>
</dbReference>
<dbReference type="InterPro" id="IPR027417">
    <property type="entry name" value="P-loop_NTPase"/>
</dbReference>
<keyword evidence="4" id="KW-0820">tRNA-binding</keyword>
<dbReference type="SUPFAM" id="SSF50447">
    <property type="entry name" value="Translation proteins"/>
    <property type="match status" value="1"/>
</dbReference>
<dbReference type="EMBL" id="BIFQ01000001">
    <property type="protein sequence ID" value="GCE03143.1"/>
    <property type="molecule type" value="Genomic_DNA"/>
</dbReference>
<dbReference type="NCBIfam" id="TIGR01394">
    <property type="entry name" value="TypA_BipA"/>
    <property type="match status" value="1"/>
</dbReference>
<dbReference type="EC" id="3.6.5.-" evidence="4"/>
<dbReference type="AlphaFoldDB" id="A0A401Z8I0"/>
<dbReference type="PRINTS" id="PR00315">
    <property type="entry name" value="ELONGATNFCT"/>
</dbReference>
<dbReference type="Proteomes" id="UP000287224">
    <property type="component" value="Unassembled WGS sequence"/>
</dbReference>
<dbReference type="HAMAP" id="MF_00849">
    <property type="entry name" value="BipA"/>
    <property type="match status" value="1"/>
</dbReference>
<dbReference type="CDD" id="cd03691">
    <property type="entry name" value="BipA_TypA_II"/>
    <property type="match status" value="1"/>
</dbReference>
<dbReference type="Gene3D" id="2.40.50.250">
    <property type="entry name" value="bipa protein"/>
    <property type="match status" value="1"/>
</dbReference>
<reference evidence="7" key="1">
    <citation type="submission" date="2018-12" db="EMBL/GenBank/DDBJ databases">
        <title>Tengunoibacter tsumagoiensis gen. nov., sp. nov., Dictyobacter kobayashii sp. nov., D. alpinus sp. nov., and D. joshuensis sp. nov. and description of Dictyobacteraceae fam. nov. within the order Ktedonobacterales isolated from Tengu-no-mugimeshi.</title>
        <authorList>
            <person name="Wang C.M."/>
            <person name="Zheng Y."/>
            <person name="Sakai Y."/>
            <person name="Toyoda A."/>
            <person name="Minakuchi Y."/>
            <person name="Abe K."/>
            <person name="Yokota A."/>
            <person name="Yabe S."/>
        </authorList>
    </citation>
    <scope>NUCLEOTIDE SEQUENCE [LARGE SCALE GENOMIC DNA]</scope>
    <source>
        <strain evidence="7">S-27</strain>
    </source>
</reference>
<dbReference type="InterPro" id="IPR047043">
    <property type="entry name" value="BipA_III"/>
</dbReference>
<keyword evidence="2 4" id="KW-0342">GTP-binding</keyword>
<dbReference type="OrthoDB" id="9804431at2"/>
<evidence type="ECO:0000256" key="2">
    <source>
        <dbReference type="ARBA" id="ARBA00023134"/>
    </source>
</evidence>
<dbReference type="RefSeq" id="WP_126594449.1">
    <property type="nucleotide sequence ID" value="NZ_BIFQ01000001.1"/>
</dbReference>
<dbReference type="GO" id="GO:1990904">
    <property type="term" value="C:ribonucleoprotein complex"/>
    <property type="evidence" value="ECO:0007669"/>
    <property type="project" value="TreeGrafter"/>
</dbReference>
<keyword evidence="4" id="KW-0378">Hydrolase</keyword>
<keyword evidence="4" id="KW-0963">Cytoplasm</keyword>
<dbReference type="SUPFAM" id="SSF54980">
    <property type="entry name" value="EF-G C-terminal domain-like"/>
    <property type="match status" value="2"/>
</dbReference>
<dbReference type="Pfam" id="PF22042">
    <property type="entry name" value="EF-G_D2"/>
    <property type="match status" value="1"/>
</dbReference>
<dbReference type="SUPFAM" id="SSF52540">
    <property type="entry name" value="P-loop containing nucleoside triphosphate hydrolases"/>
    <property type="match status" value="1"/>
</dbReference>
<comment type="subcellular location">
    <subcellularLocation>
        <location evidence="4">Cytoplasm</location>
    </subcellularLocation>
    <text evidence="4">Binds to ribosomes.</text>
</comment>
<evidence type="ECO:0000313" key="6">
    <source>
        <dbReference type="EMBL" id="GCE03143.1"/>
    </source>
</evidence>
<keyword evidence="7" id="KW-1185">Reference proteome</keyword>
<feature type="binding site" evidence="4">
    <location>
        <begin position="142"/>
        <end position="145"/>
    </location>
    <ligand>
        <name>GTP</name>
        <dbReference type="ChEBI" id="CHEBI:37565"/>
    </ligand>
</feature>
<dbReference type="PROSITE" id="PS00301">
    <property type="entry name" value="G_TR_1"/>
    <property type="match status" value="1"/>
</dbReference>
<sequence length="620" mass="69135">MQAETALQADSKLVKRNDIRNVAIIAHVDHGKTTLVDGLLKQSHIFRENQQVGELIMDSNDQERERGITILAKNTAIDYRDIRINIIDTPGHADFGGEVERVLNMADGCILLVDAAEGPMPQTRFVLQKALELDLQPIVIINKIDRKDARIDTVIEETQDLFLELATSDSHLDFPILYAIGRDGVAMYKPDDERKDLQPLFDTIVKTVPAPEVAIDAPFQMLVTALDYDDYKGKYAIGRIIRGRITPNTQIARINREGEVSRQKINLVMSYKGLQRTEVSEAIAGDIVALTGIADANIGETLADIDHPEALPSIEISEPTLKMTFGVNTSPFSGREGKFSTSRQLRSRLYRELETNVSLRVEDGNTPDEFVVSGRGELHLSVLIETMRREGYELQVSRPEVITHEDENGHLTEPVEHLVIDTKDTYMGVLTEALAIRKAQLTNMTNDGSGNIRIEYDIPTRGLIGFRNAFLTLTKGNGAMSSLLKGFVPWMGKINSARMGALVASELGTAVTYGLSNAQMRGDTFIEPGTPVYEGMIVGLNSRPDDLVVNVCKEKQKTNIRSSTSDIAVRLTPPILMSLEQSLDFINNDELVEVTPKNIRLRKRYLTQHERARMRSREND</sequence>
<name>A0A401Z8I0_9CHLR</name>
<organism evidence="6 7">
    <name type="scientific">Dictyobacter aurantiacus</name>
    <dbReference type="NCBI Taxonomy" id="1936993"/>
    <lineage>
        <taxon>Bacteria</taxon>
        <taxon>Bacillati</taxon>
        <taxon>Chloroflexota</taxon>
        <taxon>Ktedonobacteria</taxon>
        <taxon>Ktedonobacterales</taxon>
        <taxon>Dictyobacteraceae</taxon>
        <taxon>Dictyobacter</taxon>
    </lineage>
</organism>
<dbReference type="FunFam" id="3.40.50.300:FF:000055">
    <property type="entry name" value="GTP-binding protein TypA"/>
    <property type="match status" value="1"/>
</dbReference>
<dbReference type="InterPro" id="IPR035651">
    <property type="entry name" value="BipA_V"/>
</dbReference>
<comment type="function">
    <text evidence="4">A 50S ribosomal subunit assembly protein with GTPase activity, required for 50S subunit assembly at low temperatures, may also play a role in translation. Binds GTP and analogs. Binds the 70S ribosome between the 30S and 50S subunits, in a similar position as ribosome-bound EF-G; it contacts a number of ribosomal proteins, both rRNAs and the A-site tRNA.</text>
</comment>
<keyword evidence="4" id="KW-0690">Ribosome biogenesis</keyword>
<keyword evidence="4" id="KW-0699">rRNA-binding</keyword>
<comment type="similarity">
    <text evidence="4">Belongs to the TRAFAC class translation factor GTPase superfamily. Classic translation factor GTPase family. BipA subfamily.</text>
</comment>
<comment type="catalytic activity">
    <reaction evidence="3 4">
        <text>GTP + H2O = GDP + phosphate + H(+)</text>
        <dbReference type="Rhea" id="RHEA:19669"/>
        <dbReference type="ChEBI" id="CHEBI:15377"/>
        <dbReference type="ChEBI" id="CHEBI:15378"/>
        <dbReference type="ChEBI" id="CHEBI:37565"/>
        <dbReference type="ChEBI" id="CHEBI:43474"/>
        <dbReference type="ChEBI" id="CHEBI:58189"/>
    </reaction>
</comment>
<dbReference type="GO" id="GO:0019843">
    <property type="term" value="F:rRNA binding"/>
    <property type="evidence" value="ECO:0007669"/>
    <property type="project" value="UniProtKB-KW"/>
</dbReference>
<dbReference type="FunFam" id="3.30.70.240:FF:000002">
    <property type="entry name" value="GTP-binding protein TypA"/>
    <property type="match status" value="1"/>
</dbReference>
<dbReference type="Gene3D" id="3.40.50.300">
    <property type="entry name" value="P-loop containing nucleotide triphosphate hydrolases"/>
    <property type="match status" value="1"/>
</dbReference>
<comment type="subunit">
    <text evidence="4">Monomer.</text>
</comment>
<dbReference type="PROSITE" id="PS51722">
    <property type="entry name" value="G_TR_2"/>
    <property type="match status" value="1"/>
</dbReference>
<proteinExistence type="inferred from homology"/>
<comment type="caution">
    <text evidence="6">The sequence shown here is derived from an EMBL/GenBank/DDBJ whole genome shotgun (WGS) entry which is preliminary data.</text>
</comment>
<dbReference type="Pfam" id="PF00679">
    <property type="entry name" value="EFG_C"/>
    <property type="match status" value="1"/>
</dbReference>
<dbReference type="InterPro" id="IPR000795">
    <property type="entry name" value="T_Tr_GTP-bd_dom"/>
</dbReference>
<accession>A0A401Z8I0</accession>
<dbReference type="FunFam" id="2.40.30.10:FF:000016">
    <property type="entry name" value="GTP-binding protein TypA"/>
    <property type="match status" value="1"/>
</dbReference>